<dbReference type="Gene3D" id="2.130.10.10">
    <property type="entry name" value="YVTN repeat-like/Quinoprotein amine dehydrogenase"/>
    <property type="match status" value="4"/>
</dbReference>
<keyword evidence="3" id="KW-0732">Signal</keyword>
<comment type="caution">
    <text evidence="4">The sequence shown here is derived from an EMBL/GenBank/DDBJ whole genome shotgun (WGS) entry which is preliminary data.</text>
</comment>
<protein>
    <recommendedName>
        <fullName evidence="6">Two component regulator three Y domain-containing protein</fullName>
    </recommendedName>
</protein>
<dbReference type="Gene3D" id="2.60.40.10">
    <property type="entry name" value="Immunoglobulins"/>
    <property type="match status" value="1"/>
</dbReference>
<sequence>MKAWRIVVLALAALLVGTARAGEDWHRPFVVLGPDQGLPNGGIMCMAQDSDGFIWLGTQNGLLRYESGQCSRWTRNEGLPSESVDQLLAIPGGGLWISTAQGLARLRQGHIEAISFQELNAFPGIRGMAMDPSGHVWVATGKGLFVQTGDREFRLHPYAFPGEVLTVSRGDAGTMHVGTDRGLFSFHADGGTESWTATQGLPKEGAGLIGEDAVGRLWVYTGRTLVMKEPGAAAFKDHSRLLNAAVTPYGVFLRDQDGTLWLPTRKGAVHLNGSQAVLLDATAGLPMRWVRNVFRDREGGFWILGATLARLLGDERLWYHPLTTGPSGEIVWAMLRDAHGELLVGTDDGVMRMGPAGPKRIPGTEGHRVKSLALDRSGVLWMVGTLGPALWLEPGSERARVAPLGERGVGLNTVMADQAGQIRIGHASQGILRWDAGQRRLVQEVGTSPKQPGYLCAFQIRQDGSGRMWAATSAGLHVRDTSGTWRLYTEKEGLPAFGLHGLAFLPDGSAWIHSREPLGLHRIRLEGSQVKVLDHRSAGQGLRSNVIYAVDVDSQGRTWATTDQGFDCIDTNLHVGRQDGMVSEDCDLLALLIEKQHIWVGTSAGLVRYEPRSNETHASAPMPYILHVMKGDQRLEAPLETFAPVGPRESSLAFRVAVPSYRNEGQMRIQVRLAGLEEGWRDLDAPLTRYPALPGGTYRFEARAALPGGEFGHVVGLNFKVLPPWWRTWWALTLWGLGALGLVLLIIRLRVASLAESKAALEHLVAERTEELSGRNAELTDALGRVKQLSGLLPICASCKKIRDDKGYWNQLEHYISEHSEVGFSHGICPDCIGTLYPGRAARQANKAADSKP</sequence>
<name>A0ABQ5QDS3_9BACT</name>
<proteinExistence type="predicted"/>
<evidence type="ECO:0000256" key="2">
    <source>
        <dbReference type="SAM" id="Phobius"/>
    </source>
</evidence>
<evidence type="ECO:0008006" key="6">
    <source>
        <dbReference type="Google" id="ProtNLM"/>
    </source>
</evidence>
<feature type="transmembrane region" description="Helical" evidence="2">
    <location>
        <begin position="729"/>
        <end position="749"/>
    </location>
</feature>
<dbReference type="RefSeq" id="WP_285570650.1">
    <property type="nucleotide sequence ID" value="NZ_BSDE01000001.1"/>
</dbReference>
<dbReference type="Pfam" id="PF07494">
    <property type="entry name" value="Reg_prop"/>
    <property type="match status" value="1"/>
</dbReference>
<dbReference type="PANTHER" id="PTHR43547:SF2">
    <property type="entry name" value="HYBRID SIGNAL TRANSDUCTION HISTIDINE KINASE C"/>
    <property type="match status" value="1"/>
</dbReference>
<keyword evidence="2" id="KW-1133">Transmembrane helix</keyword>
<evidence type="ECO:0000256" key="1">
    <source>
        <dbReference type="ARBA" id="ARBA00022553"/>
    </source>
</evidence>
<evidence type="ECO:0000256" key="3">
    <source>
        <dbReference type="SAM" id="SignalP"/>
    </source>
</evidence>
<dbReference type="PANTHER" id="PTHR43547">
    <property type="entry name" value="TWO-COMPONENT HISTIDINE KINASE"/>
    <property type="match status" value="1"/>
</dbReference>
<keyword evidence="2" id="KW-0472">Membrane</keyword>
<organism evidence="4 5">
    <name type="scientific">Geothrix limicola</name>
    <dbReference type="NCBI Taxonomy" id="2927978"/>
    <lineage>
        <taxon>Bacteria</taxon>
        <taxon>Pseudomonadati</taxon>
        <taxon>Acidobacteriota</taxon>
        <taxon>Holophagae</taxon>
        <taxon>Holophagales</taxon>
        <taxon>Holophagaceae</taxon>
        <taxon>Geothrix</taxon>
    </lineage>
</organism>
<keyword evidence="2" id="KW-0812">Transmembrane</keyword>
<feature type="signal peptide" evidence="3">
    <location>
        <begin position="1"/>
        <end position="21"/>
    </location>
</feature>
<keyword evidence="5" id="KW-1185">Reference proteome</keyword>
<dbReference type="Proteomes" id="UP001165069">
    <property type="component" value="Unassembled WGS sequence"/>
</dbReference>
<dbReference type="InterPro" id="IPR013783">
    <property type="entry name" value="Ig-like_fold"/>
</dbReference>
<evidence type="ECO:0000313" key="5">
    <source>
        <dbReference type="Proteomes" id="UP001165069"/>
    </source>
</evidence>
<dbReference type="EMBL" id="BSDE01000001">
    <property type="protein sequence ID" value="GLH72290.1"/>
    <property type="molecule type" value="Genomic_DNA"/>
</dbReference>
<dbReference type="SUPFAM" id="SSF63829">
    <property type="entry name" value="Calcium-dependent phosphotriesterase"/>
    <property type="match status" value="2"/>
</dbReference>
<dbReference type="InterPro" id="IPR015943">
    <property type="entry name" value="WD40/YVTN_repeat-like_dom_sf"/>
</dbReference>
<keyword evidence="1" id="KW-0597">Phosphoprotein</keyword>
<gene>
    <name evidence="4" type="ORF">GETHLI_07920</name>
</gene>
<accession>A0ABQ5QDS3</accession>
<evidence type="ECO:0000313" key="4">
    <source>
        <dbReference type="EMBL" id="GLH72290.1"/>
    </source>
</evidence>
<dbReference type="InterPro" id="IPR011110">
    <property type="entry name" value="Reg_prop"/>
</dbReference>
<feature type="chain" id="PRO_5045123949" description="Two component regulator three Y domain-containing protein" evidence="3">
    <location>
        <begin position="22"/>
        <end position="853"/>
    </location>
</feature>
<reference evidence="4 5" key="1">
    <citation type="journal article" date="2023" name="Antonie Van Leeuwenhoek">
        <title>Mesoterricola silvestris gen. nov., sp. nov., Mesoterricola sediminis sp. nov., Geothrix oryzae sp. nov., Geothrix edaphica sp. nov., Geothrix rubra sp. nov., and Geothrix limicola sp. nov., six novel members of Acidobacteriota isolated from soils.</title>
        <authorList>
            <person name="Itoh H."/>
            <person name="Sugisawa Y."/>
            <person name="Mise K."/>
            <person name="Xu Z."/>
            <person name="Kuniyasu M."/>
            <person name="Ushijima N."/>
            <person name="Kawano K."/>
            <person name="Kobayashi E."/>
            <person name="Shiratori Y."/>
            <person name="Masuda Y."/>
            <person name="Senoo K."/>
        </authorList>
    </citation>
    <scope>NUCLEOTIDE SEQUENCE [LARGE SCALE GENOMIC DNA]</scope>
    <source>
        <strain evidence="4 5">Red804</strain>
    </source>
</reference>